<dbReference type="Gene3D" id="1.10.287.1060">
    <property type="entry name" value="ESAT-6-like"/>
    <property type="match status" value="1"/>
</dbReference>
<dbReference type="InterPro" id="IPR010310">
    <property type="entry name" value="T7SS_ESAT-6-like"/>
</dbReference>
<evidence type="ECO:0008006" key="3">
    <source>
        <dbReference type="Google" id="ProtNLM"/>
    </source>
</evidence>
<dbReference type="KEGG" id="slau:SLA_5594"/>
<dbReference type="SUPFAM" id="SSF140453">
    <property type="entry name" value="EsxAB dimer-like"/>
    <property type="match status" value="1"/>
</dbReference>
<dbReference type="AlphaFoldDB" id="A0A160P482"/>
<protein>
    <recommendedName>
        <fullName evidence="3">WXG100 family type VII secretion target</fullName>
    </recommendedName>
</protein>
<name>A0A160P482_STRLU</name>
<keyword evidence="2" id="KW-1185">Reference proteome</keyword>
<dbReference type="Pfam" id="PF06013">
    <property type="entry name" value="WXG100"/>
    <property type="match status" value="1"/>
</dbReference>
<organism evidence="1 2">
    <name type="scientific">Streptomyces laurentii</name>
    <dbReference type="NCBI Taxonomy" id="39478"/>
    <lineage>
        <taxon>Bacteria</taxon>
        <taxon>Bacillati</taxon>
        <taxon>Actinomycetota</taxon>
        <taxon>Actinomycetes</taxon>
        <taxon>Kitasatosporales</taxon>
        <taxon>Streptomycetaceae</taxon>
        <taxon>Streptomyces</taxon>
    </lineage>
</organism>
<dbReference type="Proteomes" id="UP000217676">
    <property type="component" value="Chromosome"/>
</dbReference>
<dbReference type="RefSeq" id="WP_359884739.1">
    <property type="nucleotide sequence ID" value="NZ_JBEYHT010000078.1"/>
</dbReference>
<sequence length="120" mass="12868">MTIQKVGDQSLKDFQDDLTTRFEGVKGQLRSLQGVIDSLEGRWKGVGAGAFDVKQNEINQGMVRIAKLLLNFQEAIQVTRTNATNVDSDIEQALKGVDVTAGFSGDAGAERAATSGIARL</sequence>
<dbReference type="EMBL" id="AP017424">
    <property type="protein sequence ID" value="BAU86467.1"/>
    <property type="molecule type" value="Genomic_DNA"/>
</dbReference>
<evidence type="ECO:0000313" key="2">
    <source>
        <dbReference type="Proteomes" id="UP000217676"/>
    </source>
</evidence>
<proteinExistence type="predicted"/>
<evidence type="ECO:0000313" key="1">
    <source>
        <dbReference type="EMBL" id="BAU86467.1"/>
    </source>
</evidence>
<gene>
    <name evidence="1" type="ORF">SLA_5594</name>
</gene>
<accession>A0A160P482</accession>
<reference evidence="1 2" key="1">
    <citation type="journal article" date="2016" name="Genome Announc.">
        <title>Complete Genome Sequence of Thiostrepton-Producing Streptomyces laurentii ATCC 31255.</title>
        <authorList>
            <person name="Doi K."/>
            <person name="Fujino Y."/>
            <person name="Nagayoshi Y."/>
            <person name="Ohshima T."/>
            <person name="Ogata S."/>
        </authorList>
    </citation>
    <scope>NUCLEOTIDE SEQUENCE [LARGE SCALE GENOMIC DNA]</scope>
    <source>
        <strain evidence="1 2">ATCC 31255</strain>
    </source>
</reference>
<dbReference type="InterPro" id="IPR036689">
    <property type="entry name" value="ESAT-6-like_sf"/>
</dbReference>